<dbReference type="CDD" id="cd03358">
    <property type="entry name" value="LbH_WxcM_N_like"/>
    <property type="match status" value="1"/>
</dbReference>
<sequence length="245" mass="26844">MSIHPTAIVSNKAIVGANVKIGAYTIIYDNVEIAENTVIEAFCEIGVSNHLSGGEILYIGSNSHIRSHSIFYEGSVFLESLVTGHRVTVREKIKAGKNLQIGTLSDLQGHCEIGDYVRFHSNVHIGQKSKIGNYVWIFPYVVLTNDPHPPSDTLLGVTVKDFAVIATMSVILPGAIISRGCLVGAHSSIKGITEEDMIYAGSPAKKICSTAKIKLHDKSGSAYPWRKHFHRGYPEELVKQWMSEL</sequence>
<dbReference type="Gene3D" id="2.160.10.10">
    <property type="entry name" value="Hexapeptide repeat proteins"/>
    <property type="match status" value="1"/>
</dbReference>
<organism evidence="2 3">
    <name type="scientific">Oceanisphaera avium</name>
    <dbReference type="NCBI Taxonomy" id="1903694"/>
    <lineage>
        <taxon>Bacteria</taxon>
        <taxon>Pseudomonadati</taxon>
        <taxon>Pseudomonadota</taxon>
        <taxon>Gammaproteobacteria</taxon>
        <taxon>Aeromonadales</taxon>
        <taxon>Aeromonadaceae</taxon>
        <taxon>Oceanisphaera</taxon>
    </lineage>
</organism>
<keyword evidence="2" id="KW-0808">Transferase</keyword>
<gene>
    <name evidence="2" type="ORF">CBP12_00515</name>
</gene>
<dbReference type="InterPro" id="IPR050179">
    <property type="entry name" value="Trans_hexapeptide_repeat"/>
</dbReference>
<dbReference type="PANTHER" id="PTHR43300">
    <property type="entry name" value="ACETYLTRANSFERASE"/>
    <property type="match status" value="1"/>
</dbReference>
<keyword evidence="3" id="KW-1185">Reference proteome</keyword>
<dbReference type="InterPro" id="IPR011004">
    <property type="entry name" value="Trimer_LpxA-like_sf"/>
</dbReference>
<dbReference type="AlphaFoldDB" id="A0A1Y0CU54"/>
<evidence type="ECO:0000313" key="3">
    <source>
        <dbReference type="Proteomes" id="UP000243793"/>
    </source>
</evidence>
<dbReference type="KEGG" id="ocm:CBP12_00515"/>
<dbReference type="RefSeq" id="WP_086961943.1">
    <property type="nucleotide sequence ID" value="NZ_CP021376.1"/>
</dbReference>
<evidence type="ECO:0000313" key="2">
    <source>
        <dbReference type="EMBL" id="ART78822.1"/>
    </source>
</evidence>
<dbReference type="EMBL" id="CP021376">
    <property type="protein sequence ID" value="ART78822.1"/>
    <property type="molecule type" value="Genomic_DNA"/>
</dbReference>
<dbReference type="Pfam" id="PF00132">
    <property type="entry name" value="Hexapep"/>
    <property type="match status" value="1"/>
</dbReference>
<evidence type="ECO:0000256" key="1">
    <source>
        <dbReference type="ARBA" id="ARBA00007274"/>
    </source>
</evidence>
<dbReference type="GO" id="GO:0016740">
    <property type="term" value="F:transferase activity"/>
    <property type="evidence" value="ECO:0007669"/>
    <property type="project" value="UniProtKB-KW"/>
</dbReference>
<dbReference type="PANTHER" id="PTHR43300:SF4">
    <property type="entry name" value="ACYL-[ACYL-CARRIER-PROTEIN]--UDP-N-ACETYLGLUCOSAMINE O-ACYLTRANSFERASE"/>
    <property type="match status" value="1"/>
</dbReference>
<reference evidence="3" key="1">
    <citation type="submission" date="2017-05" db="EMBL/GenBank/DDBJ databases">
        <authorList>
            <person name="Sung H."/>
        </authorList>
    </citation>
    <scope>NUCLEOTIDE SEQUENCE [LARGE SCALE GENOMIC DNA]</scope>
    <source>
        <strain evidence="3">AMac2203</strain>
    </source>
</reference>
<protein>
    <submittedName>
        <fullName evidence="2">N-acetyltransferase</fullName>
    </submittedName>
</protein>
<proteinExistence type="inferred from homology"/>
<comment type="similarity">
    <text evidence="1">Belongs to the transferase hexapeptide repeat family.</text>
</comment>
<accession>A0A1Y0CU54</accession>
<dbReference type="OrthoDB" id="9815592at2"/>
<name>A0A1Y0CU54_9GAMM</name>
<dbReference type="Proteomes" id="UP000243793">
    <property type="component" value="Chromosome"/>
</dbReference>
<dbReference type="SUPFAM" id="SSF51161">
    <property type="entry name" value="Trimeric LpxA-like enzymes"/>
    <property type="match status" value="1"/>
</dbReference>
<dbReference type="InterPro" id="IPR001451">
    <property type="entry name" value="Hexapep"/>
</dbReference>